<dbReference type="Pfam" id="PF08240">
    <property type="entry name" value="ADH_N"/>
    <property type="match status" value="1"/>
</dbReference>
<evidence type="ECO:0000256" key="1">
    <source>
        <dbReference type="ARBA" id="ARBA00022857"/>
    </source>
</evidence>
<dbReference type="Pfam" id="PF13602">
    <property type="entry name" value="ADH_zinc_N_2"/>
    <property type="match status" value="1"/>
</dbReference>
<dbReference type="EMBL" id="CP018092">
    <property type="protein sequence ID" value="ATS19273.1"/>
    <property type="molecule type" value="Genomic_DNA"/>
</dbReference>
<keyword evidence="1" id="KW-0521">NADP</keyword>
<dbReference type="OrthoDB" id="9792162at2"/>
<dbReference type="PANTHER" id="PTHR48106">
    <property type="entry name" value="QUINONE OXIDOREDUCTASE PIG3-RELATED"/>
    <property type="match status" value="1"/>
</dbReference>
<feature type="domain" description="Enoyl reductase (ER)" evidence="3">
    <location>
        <begin position="10"/>
        <end position="335"/>
    </location>
</feature>
<evidence type="ECO:0000256" key="2">
    <source>
        <dbReference type="ARBA" id="ARBA00023002"/>
    </source>
</evidence>
<dbReference type="PANTHER" id="PTHR48106:SF18">
    <property type="entry name" value="QUINONE OXIDOREDUCTASE PIG3"/>
    <property type="match status" value="1"/>
</dbReference>
<dbReference type="Gene3D" id="3.90.180.10">
    <property type="entry name" value="Medium-chain alcohol dehydrogenases, catalytic domain"/>
    <property type="match status" value="1"/>
</dbReference>
<evidence type="ECO:0000313" key="4">
    <source>
        <dbReference type="EMBL" id="ATS19273.1"/>
    </source>
</evidence>
<dbReference type="SMART" id="SM00829">
    <property type="entry name" value="PKS_ER"/>
    <property type="match status" value="1"/>
</dbReference>
<proteinExistence type="predicted"/>
<dbReference type="SUPFAM" id="SSF51735">
    <property type="entry name" value="NAD(P)-binding Rossmann-fold domains"/>
    <property type="match status" value="1"/>
</dbReference>
<dbReference type="SUPFAM" id="SSF50129">
    <property type="entry name" value="GroES-like"/>
    <property type="match status" value="1"/>
</dbReference>
<accession>A0A2D2Q442</accession>
<dbReference type="InterPro" id="IPR011032">
    <property type="entry name" value="GroES-like_sf"/>
</dbReference>
<sequence>MKAIAITEFGSTDVLKLQDVPDPEIEANDEVKIQLRAASVNPIDTKLRQRGTFFPDRLPAILGCDGSGIVVETGSAVQRLKVGDEVYFCYGGLGDRGGCYAEYTVVPEVAVAHKPKSLSFVQAAALPLAVITAWEALGDRGGVPALNLLSTAQTILIHAGAGGVGHLAIQLAQRFGAKVATTISSPAKAKFVERLGAALAINYTTTNWVDAILEWTGGIGVDIALDTVGGATFSDTFRAVRPYGSLSTLLEPGADTPWKLARQRNLLVQFTLMLTPQLLGIPSALAHQRQILEQVATLVDRGDLQVVVDKTFPLGAAADAHHYLSQRLVQGKVVLVF</sequence>
<reference evidence="5" key="2">
    <citation type="journal article" date="2022" name="Front. Microbiol.">
        <title>Comparative Genomic Analysis Revealed Distinct Molecular Components and Organization of CO2-Concentrating Mechanism in Thermophilic Cyanobacteria.</title>
        <authorList>
            <person name="Tang J."/>
            <person name="Zhou H."/>
            <person name="Yao D."/>
            <person name="Riaz S."/>
            <person name="You D."/>
            <person name="Klepacz-Smolka A."/>
            <person name="Daroch M."/>
        </authorList>
    </citation>
    <scope>NUCLEOTIDE SEQUENCE [LARGE SCALE GENOMIC DNA]</scope>
    <source>
        <strain evidence="5">PCC 6715</strain>
    </source>
</reference>
<dbReference type="Gene3D" id="3.40.50.720">
    <property type="entry name" value="NAD(P)-binding Rossmann-like Domain"/>
    <property type="match status" value="1"/>
</dbReference>
<dbReference type="Proteomes" id="UP000231057">
    <property type="component" value="Chromosome"/>
</dbReference>
<reference evidence="4 5" key="1">
    <citation type="submission" date="2016-11" db="EMBL/GenBank/DDBJ databases">
        <title>Complete genome sequence of thermophilic cyanobacteria strain Synechococcus sp. PCC6715.</title>
        <authorList>
            <person name="Tang J."/>
            <person name="Daroch M."/>
            <person name="Liang Y."/>
            <person name="Jiang D."/>
            <person name="Shah M."/>
        </authorList>
    </citation>
    <scope>NUCLEOTIDE SEQUENCE [LARGE SCALE GENOMIC DNA]</scope>
    <source>
        <strain evidence="4 5">PCC 6715</strain>
    </source>
</reference>
<keyword evidence="2" id="KW-0560">Oxidoreductase</keyword>
<gene>
    <name evidence="4" type="ORF">BRW62_11630</name>
</gene>
<keyword evidence="5" id="KW-1185">Reference proteome</keyword>
<evidence type="ECO:0000313" key="5">
    <source>
        <dbReference type="Proteomes" id="UP000231057"/>
    </source>
</evidence>
<dbReference type="InterPro" id="IPR013154">
    <property type="entry name" value="ADH-like_N"/>
</dbReference>
<dbReference type="CDD" id="cd08272">
    <property type="entry name" value="MDR6"/>
    <property type="match status" value="1"/>
</dbReference>
<name>A0A2D2Q442_PARLV</name>
<dbReference type="GO" id="GO:0016651">
    <property type="term" value="F:oxidoreductase activity, acting on NAD(P)H"/>
    <property type="evidence" value="ECO:0007669"/>
    <property type="project" value="TreeGrafter"/>
</dbReference>
<protein>
    <submittedName>
        <fullName evidence="4">Alcohol dehydrogenase</fullName>
    </submittedName>
</protein>
<dbReference type="GO" id="GO:0070402">
    <property type="term" value="F:NADPH binding"/>
    <property type="evidence" value="ECO:0007669"/>
    <property type="project" value="TreeGrafter"/>
</dbReference>
<dbReference type="KEGG" id="slw:BRW62_11630"/>
<dbReference type="RefSeq" id="WP_099799611.1">
    <property type="nucleotide sequence ID" value="NZ_CP018092.1"/>
</dbReference>
<organism evidence="4 5">
    <name type="scientific">Parathermosynechococcus lividus PCC 6715</name>
    <dbReference type="NCBI Taxonomy" id="1917166"/>
    <lineage>
        <taxon>Bacteria</taxon>
        <taxon>Bacillati</taxon>
        <taxon>Cyanobacteriota</taxon>
        <taxon>Cyanophyceae</taxon>
        <taxon>Acaryochloridales</taxon>
        <taxon>Thermosynechococcaceae</taxon>
        <taxon>Parathermosynechococcus</taxon>
    </lineage>
</organism>
<evidence type="ECO:0000259" key="3">
    <source>
        <dbReference type="SMART" id="SM00829"/>
    </source>
</evidence>
<dbReference type="InterPro" id="IPR020843">
    <property type="entry name" value="ER"/>
</dbReference>
<dbReference type="AlphaFoldDB" id="A0A2D2Q442"/>
<dbReference type="InterPro" id="IPR036291">
    <property type="entry name" value="NAD(P)-bd_dom_sf"/>
</dbReference>